<dbReference type="AlphaFoldDB" id="A0A0R0HDS5"/>
<keyword evidence="4" id="KW-1185">Reference proteome</keyword>
<name>A0A0R0HDS5_SOYBN</name>
<dbReference type="InParanoid" id="A0A0R0HDS5"/>
<evidence type="ECO:0000313" key="4">
    <source>
        <dbReference type="Proteomes" id="UP000008827"/>
    </source>
</evidence>
<dbReference type="Proteomes" id="UP000008827">
    <property type="component" value="Chromosome 12"/>
</dbReference>
<dbReference type="InterPro" id="IPR038376">
    <property type="entry name" value="ATP_synth_asu_C_sf"/>
</dbReference>
<dbReference type="EMBL" id="CM000845">
    <property type="protein sequence ID" value="KRH25163.1"/>
    <property type="molecule type" value="Genomic_DNA"/>
</dbReference>
<accession>A0A0R0HDS5</accession>
<reference evidence="2 3" key="1">
    <citation type="journal article" date="2010" name="Nature">
        <title>Genome sequence of the palaeopolyploid soybean.</title>
        <authorList>
            <person name="Schmutz J."/>
            <person name="Cannon S.B."/>
            <person name="Schlueter J."/>
            <person name="Ma J."/>
            <person name="Mitros T."/>
            <person name="Nelson W."/>
            <person name="Hyten D.L."/>
            <person name="Song Q."/>
            <person name="Thelen J.J."/>
            <person name="Cheng J."/>
            <person name="Xu D."/>
            <person name="Hellsten U."/>
            <person name="May G.D."/>
            <person name="Yu Y."/>
            <person name="Sakurai T."/>
            <person name="Umezawa T."/>
            <person name="Bhattacharyya M.K."/>
            <person name="Sandhu D."/>
            <person name="Valliyodan B."/>
            <person name="Lindquist E."/>
            <person name="Peto M."/>
            <person name="Grant D."/>
            <person name="Shu S."/>
            <person name="Goodstein D."/>
            <person name="Barry K."/>
            <person name="Futrell-Griggs M."/>
            <person name="Abernathy B."/>
            <person name="Du J."/>
            <person name="Tian Z."/>
            <person name="Zhu L."/>
            <person name="Gill N."/>
            <person name="Joshi T."/>
            <person name="Libault M."/>
            <person name="Sethuraman A."/>
            <person name="Zhang X.-C."/>
            <person name="Shinozaki K."/>
            <person name="Nguyen H.T."/>
            <person name="Wing R.A."/>
            <person name="Cregan P."/>
            <person name="Specht J."/>
            <person name="Grimwood J."/>
            <person name="Rokhsar D."/>
            <person name="Stacey G."/>
            <person name="Shoemaker R.C."/>
            <person name="Jackson S.A."/>
        </authorList>
    </citation>
    <scope>NUCLEOTIDE SEQUENCE</scope>
    <source>
        <strain evidence="3">cv. Williams 82</strain>
        <tissue evidence="2">Callus</tissue>
    </source>
</reference>
<dbReference type="Gene3D" id="1.20.150.20">
    <property type="entry name" value="ATP synthase alpha/beta chain, C-terminal domain"/>
    <property type="match status" value="1"/>
</dbReference>
<dbReference type="GO" id="GO:0015986">
    <property type="term" value="P:proton motive force-driven ATP synthesis"/>
    <property type="evidence" value="ECO:0007669"/>
    <property type="project" value="InterPro"/>
</dbReference>
<reference evidence="3" key="2">
    <citation type="submission" date="2018-02" db="UniProtKB">
        <authorList>
            <consortium name="EnsemblPlants"/>
        </authorList>
    </citation>
    <scope>IDENTIFICATION</scope>
    <source>
        <strain evidence="3">Williams 82</strain>
    </source>
</reference>
<dbReference type="Gramene" id="KRH25163">
    <property type="protein sequence ID" value="KRH25163"/>
    <property type="gene ID" value="GLYMA_12G085000"/>
</dbReference>
<dbReference type="Pfam" id="PF00306">
    <property type="entry name" value="ATP-synt_ab_C"/>
    <property type="match status" value="1"/>
</dbReference>
<dbReference type="SUPFAM" id="SSF47917">
    <property type="entry name" value="C-terminal domain of alpha and beta subunits of F1 ATP synthase"/>
    <property type="match status" value="1"/>
</dbReference>
<proteinExistence type="predicted"/>
<dbReference type="EnsemblPlants" id="KRH25163">
    <property type="protein sequence ID" value="KRH25163"/>
    <property type="gene ID" value="GLYMA_12G085000"/>
</dbReference>
<dbReference type="InterPro" id="IPR000793">
    <property type="entry name" value="ATP_synth_asu_C"/>
</dbReference>
<organism evidence="2">
    <name type="scientific">Glycine max</name>
    <name type="common">Soybean</name>
    <name type="synonym">Glycine hispida</name>
    <dbReference type="NCBI Taxonomy" id="3847"/>
    <lineage>
        <taxon>Eukaryota</taxon>
        <taxon>Viridiplantae</taxon>
        <taxon>Streptophyta</taxon>
        <taxon>Embryophyta</taxon>
        <taxon>Tracheophyta</taxon>
        <taxon>Spermatophyta</taxon>
        <taxon>Magnoliopsida</taxon>
        <taxon>eudicotyledons</taxon>
        <taxon>Gunneridae</taxon>
        <taxon>Pentapetalae</taxon>
        <taxon>rosids</taxon>
        <taxon>fabids</taxon>
        <taxon>Fabales</taxon>
        <taxon>Fabaceae</taxon>
        <taxon>Papilionoideae</taxon>
        <taxon>50 kb inversion clade</taxon>
        <taxon>NPAAA clade</taxon>
        <taxon>indigoferoid/millettioid clade</taxon>
        <taxon>Phaseoleae</taxon>
        <taxon>Glycine</taxon>
        <taxon>Glycine subgen. Soja</taxon>
    </lineage>
</organism>
<feature type="domain" description="ATP synthase alpha subunit C-terminal" evidence="1">
    <location>
        <begin position="46"/>
        <end position="79"/>
    </location>
</feature>
<sequence>MIGLKLNYSTFLDSRGLQIKLSILDFKQLLIAFSGSTFLPLVQSWLTEVLKQPQHAPLPIEKQILVIYAAVNAFCDRMHAISQKYYARIYTNSK</sequence>
<dbReference type="STRING" id="3847.A0A0R0HDS5"/>
<evidence type="ECO:0000313" key="3">
    <source>
        <dbReference type="EnsemblPlants" id="KRH25163"/>
    </source>
</evidence>
<reference evidence="2" key="3">
    <citation type="submission" date="2018-07" db="EMBL/GenBank/DDBJ databases">
        <title>WGS assembly of Glycine max.</title>
        <authorList>
            <person name="Schmutz J."/>
            <person name="Cannon S."/>
            <person name="Schlueter J."/>
            <person name="Ma J."/>
            <person name="Mitros T."/>
            <person name="Nelson W."/>
            <person name="Hyten D."/>
            <person name="Song Q."/>
            <person name="Thelen J."/>
            <person name="Cheng J."/>
            <person name="Xu D."/>
            <person name="Hellsten U."/>
            <person name="May G."/>
            <person name="Yu Y."/>
            <person name="Sakurai T."/>
            <person name="Umezawa T."/>
            <person name="Bhattacharyya M."/>
            <person name="Sandhu D."/>
            <person name="Valliyodan B."/>
            <person name="Lindquist E."/>
            <person name="Peto M."/>
            <person name="Grant D."/>
            <person name="Shu S."/>
            <person name="Goodstein D."/>
            <person name="Barry K."/>
            <person name="Futrell-Griggs M."/>
            <person name="Abernathy B."/>
            <person name="Du J."/>
            <person name="Tian Z."/>
            <person name="Zhu L."/>
            <person name="Gill N."/>
            <person name="Joshi T."/>
            <person name="Libault M."/>
            <person name="Sethuraman A."/>
            <person name="Zhang X."/>
            <person name="Shinozaki K."/>
            <person name="Nguyen H."/>
            <person name="Wing R."/>
            <person name="Cregan P."/>
            <person name="Specht J."/>
            <person name="Grimwood J."/>
            <person name="Rokhsar D."/>
            <person name="Stacey G."/>
            <person name="Shoemaker R."/>
            <person name="Jackson S."/>
        </authorList>
    </citation>
    <scope>NUCLEOTIDE SEQUENCE</scope>
    <source>
        <tissue evidence="2">Callus</tissue>
    </source>
</reference>
<evidence type="ECO:0000313" key="2">
    <source>
        <dbReference type="EMBL" id="KRH25163.1"/>
    </source>
</evidence>
<protein>
    <recommendedName>
        <fullName evidence="1">ATP synthase alpha subunit C-terminal domain-containing protein</fullName>
    </recommendedName>
</protein>
<gene>
    <name evidence="2" type="ORF">GLYMA_12G085000</name>
</gene>
<evidence type="ECO:0000259" key="1">
    <source>
        <dbReference type="Pfam" id="PF00306"/>
    </source>
</evidence>